<evidence type="ECO:0000256" key="3">
    <source>
        <dbReference type="ARBA" id="ARBA00020218"/>
    </source>
</evidence>
<comment type="caution">
    <text evidence="6">The sequence shown here is derived from an EMBL/GenBank/DDBJ whole genome shotgun (WGS) entry which is preliminary data.</text>
</comment>
<dbReference type="GO" id="GO:0040029">
    <property type="term" value="P:epigenetic regulation of gene expression"/>
    <property type="evidence" value="ECO:0007669"/>
    <property type="project" value="TreeGrafter"/>
</dbReference>
<keyword evidence="4" id="KW-0006">Acetoin catabolism</keyword>
<dbReference type="Pfam" id="PF00850">
    <property type="entry name" value="Hist_deacetyl"/>
    <property type="match status" value="1"/>
</dbReference>
<accession>A0A2W2CBH3</accession>
<dbReference type="Gene3D" id="3.40.800.20">
    <property type="entry name" value="Histone deacetylase domain"/>
    <property type="match status" value="1"/>
</dbReference>
<gene>
    <name evidence="6" type="ORF">C1I92_13750</name>
</gene>
<dbReference type="CDD" id="cd09994">
    <property type="entry name" value="HDAC_AcuC_like"/>
    <property type="match status" value="1"/>
</dbReference>
<dbReference type="UniPathway" id="UPA00040"/>
<name>A0A2W2CBH3_9ACTN</name>
<feature type="domain" description="Histone deacetylase" evidence="5">
    <location>
        <begin position="21"/>
        <end position="317"/>
    </location>
</feature>
<proteinExistence type="inferred from homology"/>
<evidence type="ECO:0000313" key="7">
    <source>
        <dbReference type="Proteomes" id="UP000248764"/>
    </source>
</evidence>
<evidence type="ECO:0000256" key="1">
    <source>
        <dbReference type="ARBA" id="ARBA00005101"/>
    </source>
</evidence>
<organism evidence="6 7">
    <name type="scientific">Jiangella anatolica</name>
    <dbReference type="NCBI Taxonomy" id="2670374"/>
    <lineage>
        <taxon>Bacteria</taxon>
        <taxon>Bacillati</taxon>
        <taxon>Actinomycetota</taxon>
        <taxon>Actinomycetes</taxon>
        <taxon>Jiangellales</taxon>
        <taxon>Jiangellaceae</taxon>
        <taxon>Jiangella</taxon>
    </lineage>
</organism>
<dbReference type="GO" id="GO:0045150">
    <property type="term" value="P:acetoin catabolic process"/>
    <property type="evidence" value="ECO:0007669"/>
    <property type="project" value="UniProtKB-UniPathway"/>
</dbReference>
<dbReference type="PANTHER" id="PTHR10625:SF10">
    <property type="entry name" value="HISTONE DEACETYLASE HDAC1"/>
    <property type="match status" value="1"/>
</dbReference>
<dbReference type="SUPFAM" id="SSF52768">
    <property type="entry name" value="Arginase/deacetylase"/>
    <property type="match status" value="1"/>
</dbReference>
<evidence type="ECO:0000259" key="5">
    <source>
        <dbReference type="Pfam" id="PF00850"/>
    </source>
</evidence>
<dbReference type="InterPro" id="IPR003085">
    <property type="entry name" value="AcuC"/>
</dbReference>
<dbReference type="RefSeq" id="WP_111255228.1">
    <property type="nucleotide sequence ID" value="NZ_POTW01000028.1"/>
</dbReference>
<dbReference type="InterPro" id="IPR023696">
    <property type="entry name" value="Ureohydrolase_dom_sf"/>
</dbReference>
<dbReference type="EMBL" id="POTW01000028">
    <property type="protein sequence ID" value="PZF83146.1"/>
    <property type="molecule type" value="Genomic_DNA"/>
</dbReference>
<protein>
    <recommendedName>
        <fullName evidence="3">Acetoin utilization protein AcuC</fullName>
    </recommendedName>
</protein>
<sequence length="392" mass="41249">MHTVHVAWSDALTGYDFGRGHPLNPVRVDLTIRLARELGVLDGDGVHVEAPVPADDATLHTVHTADYVDAVKAASADPDTVDLAHGLGTSDDPCFAGMHDASALVAGGTIAAARAVWSGAALHGVNVAGGLHHAMPAAASGFCVYNDPALAITALLDAGAERVAYVDVDVHHGDGVQAVFYDDPRVLTISLHESPHTLFPGTGYPTETGGPGAEGSAVNVALPPGTSDAGWLRAFHAVVPPLLRSWQPQVLFTQHGCDSHLEDPLAHLALTIDGQIESYRVLHDLAHELCDGRWVATGGGGYALVEVVPRAWTHLLAIAAERPIDPATPTPEAWRSHIQTTYHHQAPRRMTDGGSPAHADWTDGYDPANPLDQAILATRAAVFPAHALDPTY</sequence>
<comment type="pathway">
    <text evidence="1">Ketone degradation; acetoin degradation.</text>
</comment>
<dbReference type="AlphaFoldDB" id="A0A2W2CBH3"/>
<dbReference type="PRINTS" id="PR01272">
    <property type="entry name" value="ACUCPROTEIN"/>
</dbReference>
<dbReference type="GO" id="GO:0004407">
    <property type="term" value="F:histone deacetylase activity"/>
    <property type="evidence" value="ECO:0007669"/>
    <property type="project" value="TreeGrafter"/>
</dbReference>
<dbReference type="InterPro" id="IPR023801">
    <property type="entry name" value="His_deacetylse_dom"/>
</dbReference>
<evidence type="ECO:0000256" key="4">
    <source>
        <dbReference type="ARBA" id="ARBA00022627"/>
    </source>
</evidence>
<keyword evidence="7" id="KW-1185">Reference proteome</keyword>
<dbReference type="PRINTS" id="PR01270">
    <property type="entry name" value="HDASUPER"/>
</dbReference>
<evidence type="ECO:0000313" key="6">
    <source>
        <dbReference type="EMBL" id="PZF83146.1"/>
    </source>
</evidence>
<dbReference type="Proteomes" id="UP000248764">
    <property type="component" value="Unassembled WGS sequence"/>
</dbReference>
<dbReference type="InterPro" id="IPR000286">
    <property type="entry name" value="HDACs"/>
</dbReference>
<dbReference type="PANTHER" id="PTHR10625">
    <property type="entry name" value="HISTONE DEACETYLASE HDAC1-RELATED"/>
    <property type="match status" value="1"/>
</dbReference>
<comment type="similarity">
    <text evidence="2">Belongs to the histone deacetylase family.</text>
</comment>
<dbReference type="InterPro" id="IPR037138">
    <property type="entry name" value="His_deacetylse_dom_sf"/>
</dbReference>
<reference evidence="6 7" key="1">
    <citation type="submission" date="2018-01" db="EMBL/GenBank/DDBJ databases">
        <title>Draft genome sequence of Jiangella sp. GTF31.</title>
        <authorList>
            <person name="Sahin N."/>
            <person name="Ay H."/>
            <person name="Saygin H."/>
        </authorList>
    </citation>
    <scope>NUCLEOTIDE SEQUENCE [LARGE SCALE GENOMIC DNA]</scope>
    <source>
        <strain evidence="6 7">GTF31</strain>
    </source>
</reference>
<evidence type="ECO:0000256" key="2">
    <source>
        <dbReference type="ARBA" id="ARBA00005947"/>
    </source>
</evidence>